<accession>A0A1Y5S651</accession>
<feature type="transmembrane region" description="Helical" evidence="1">
    <location>
        <begin position="21"/>
        <end position="43"/>
    </location>
</feature>
<keyword evidence="3" id="KW-1185">Reference proteome</keyword>
<reference evidence="2 3" key="1">
    <citation type="submission" date="2017-03" db="EMBL/GenBank/DDBJ databases">
        <authorList>
            <person name="Afonso C.L."/>
            <person name="Miller P.J."/>
            <person name="Scott M.A."/>
            <person name="Spackman E."/>
            <person name="Goraichik I."/>
            <person name="Dimitrov K.M."/>
            <person name="Suarez D.L."/>
            <person name="Swayne D.E."/>
        </authorList>
    </citation>
    <scope>NUCLEOTIDE SEQUENCE [LARGE SCALE GENOMIC DNA]</scope>
    <source>
        <strain evidence="2 3">CECT 8287</strain>
    </source>
</reference>
<dbReference type="RefSeq" id="WP_139837730.1">
    <property type="nucleotide sequence ID" value="NZ_FWFL01000003.1"/>
</dbReference>
<protein>
    <recommendedName>
        <fullName evidence="4">TadE-like protein</fullName>
    </recommendedName>
</protein>
<evidence type="ECO:0000313" key="2">
    <source>
        <dbReference type="EMBL" id="SLN32152.1"/>
    </source>
</evidence>
<dbReference type="AlphaFoldDB" id="A0A1Y5S651"/>
<dbReference type="EMBL" id="FWFL01000003">
    <property type="protein sequence ID" value="SLN32152.1"/>
    <property type="molecule type" value="Genomic_DNA"/>
</dbReference>
<evidence type="ECO:0008006" key="4">
    <source>
        <dbReference type="Google" id="ProtNLM"/>
    </source>
</evidence>
<name>A0A1Y5S651_9RHOB</name>
<keyword evidence="1" id="KW-0472">Membrane</keyword>
<organism evidence="2 3">
    <name type="scientific">Roseovarius litorisediminis</name>
    <dbReference type="NCBI Taxonomy" id="1312363"/>
    <lineage>
        <taxon>Bacteria</taxon>
        <taxon>Pseudomonadati</taxon>
        <taxon>Pseudomonadota</taxon>
        <taxon>Alphaproteobacteria</taxon>
        <taxon>Rhodobacterales</taxon>
        <taxon>Roseobacteraceae</taxon>
        <taxon>Roseovarius</taxon>
    </lineage>
</organism>
<dbReference type="Proteomes" id="UP000193827">
    <property type="component" value="Unassembled WGS sequence"/>
</dbReference>
<keyword evidence="1" id="KW-1133">Transmembrane helix</keyword>
<gene>
    <name evidence="2" type="ORF">PEL8287_01508</name>
</gene>
<proteinExistence type="predicted"/>
<dbReference type="OrthoDB" id="7876207at2"/>
<sequence>MLLKSMYKYLRSFRDDTRGSLMVETVITLPILFWALTATYDLFELHRYKSVREKATFTIGDMISREQDYLTTTYIDNTKALFDEITNDNGVNQIRISIVKYDQNIDKYKISWSEVRGTGGLVALTDADVANAHDRIPVLDHGKEVILIESNSVFHSLFNIGLKKDLRIDTRTFTTIRFAPQICLEGGNSCVI</sequence>
<evidence type="ECO:0000256" key="1">
    <source>
        <dbReference type="SAM" id="Phobius"/>
    </source>
</evidence>
<evidence type="ECO:0000313" key="3">
    <source>
        <dbReference type="Proteomes" id="UP000193827"/>
    </source>
</evidence>
<keyword evidence="1" id="KW-0812">Transmembrane</keyword>